<dbReference type="InterPro" id="IPR007561">
    <property type="entry name" value="Cell_div_SepF/SepF-rel"/>
</dbReference>
<dbReference type="InterPro" id="IPR023052">
    <property type="entry name" value="Cell_div_SepF"/>
</dbReference>
<reference evidence="6 7" key="1">
    <citation type="submission" date="2018-12" db="EMBL/GenBank/DDBJ databases">
        <title>YIM 101343 draft genome.</title>
        <authorList>
            <person name="Chen X."/>
        </authorList>
    </citation>
    <scope>NUCLEOTIDE SEQUENCE [LARGE SCALE GENOMIC DNA]</scope>
    <source>
        <strain evidence="6 7">YIM 101343</strain>
    </source>
</reference>
<accession>A0A430HX82</accession>
<evidence type="ECO:0000313" key="6">
    <source>
        <dbReference type="EMBL" id="RSZ62735.1"/>
    </source>
</evidence>
<dbReference type="OrthoDB" id="3731101at2"/>
<evidence type="ECO:0000256" key="2">
    <source>
        <dbReference type="ARBA" id="ARBA00023210"/>
    </source>
</evidence>
<dbReference type="Gene3D" id="3.30.110.150">
    <property type="entry name" value="SepF-like protein"/>
    <property type="match status" value="1"/>
</dbReference>
<dbReference type="InterPro" id="IPR038594">
    <property type="entry name" value="SepF-like_sf"/>
</dbReference>
<keyword evidence="7" id="KW-1185">Reference proteome</keyword>
<comment type="caution">
    <text evidence="6">The sequence shown here is derived from an EMBL/GenBank/DDBJ whole genome shotgun (WGS) entry which is preliminary data.</text>
</comment>
<proteinExistence type="predicted"/>
<dbReference type="RefSeq" id="WP_126121030.1">
    <property type="nucleotide sequence ID" value="NZ_RXHJ01000010.1"/>
</dbReference>
<evidence type="ECO:0000256" key="3">
    <source>
        <dbReference type="ARBA" id="ARBA00023306"/>
    </source>
</evidence>
<keyword evidence="3" id="KW-0131">Cell cycle</keyword>
<dbReference type="AlphaFoldDB" id="A0A430HX82"/>
<evidence type="ECO:0000256" key="1">
    <source>
        <dbReference type="ARBA" id="ARBA00022618"/>
    </source>
</evidence>
<feature type="region of interest" description="Disordered" evidence="5">
    <location>
        <begin position="25"/>
        <end position="46"/>
    </location>
</feature>
<comment type="function">
    <text evidence="4">Cell division protein that is part of the divisome complex and is recruited early to the Z-ring. Probably stimulates Z-ring formation, perhaps through the cross-linking of FtsZ protofilaments. Its function overlaps with FtsA.</text>
</comment>
<dbReference type="Pfam" id="PF04472">
    <property type="entry name" value="SepF"/>
    <property type="match status" value="1"/>
</dbReference>
<dbReference type="EMBL" id="RXHJ01000010">
    <property type="protein sequence ID" value="RSZ62735.1"/>
    <property type="molecule type" value="Genomic_DNA"/>
</dbReference>
<name>A0A430HX82_9CORY</name>
<dbReference type="PANTHER" id="PTHR35798">
    <property type="entry name" value="CELL DIVISION PROTEIN SEPF"/>
    <property type="match status" value="1"/>
</dbReference>
<protein>
    <submittedName>
        <fullName evidence="6">DUF552 domain-containing protein</fullName>
    </submittedName>
</protein>
<dbReference type="GO" id="GO:0000917">
    <property type="term" value="P:division septum assembly"/>
    <property type="evidence" value="ECO:0007669"/>
    <property type="project" value="UniProtKB-KW"/>
</dbReference>
<evidence type="ECO:0000313" key="7">
    <source>
        <dbReference type="Proteomes" id="UP000274907"/>
    </source>
</evidence>
<gene>
    <name evidence="6" type="ORF">EAH68_09170</name>
</gene>
<evidence type="ECO:0000256" key="5">
    <source>
        <dbReference type="SAM" id="MobiDB-lite"/>
    </source>
</evidence>
<sequence>MSIIRNAKEFFGLTPVDMEHEDAYYDDDPQYRSSGSAAYTPAPTPAPARDYGYSSAYGERPRYTPQAKLVAVEVSTYNQAAEIGEPFRNGDAVVFDLSRMESGDKKRIVDFAAGLCFALRGGMVNVSKHIDTDRTVFAITPEGADFSQIELERAAGLR</sequence>
<organism evidence="6 7">
    <name type="scientific">Corynebacterium hylobatis</name>
    <dbReference type="NCBI Taxonomy" id="1859290"/>
    <lineage>
        <taxon>Bacteria</taxon>
        <taxon>Bacillati</taxon>
        <taxon>Actinomycetota</taxon>
        <taxon>Actinomycetes</taxon>
        <taxon>Mycobacteriales</taxon>
        <taxon>Corynebacteriaceae</taxon>
        <taxon>Corynebacterium</taxon>
    </lineage>
</organism>
<dbReference type="PANTHER" id="PTHR35798:SF1">
    <property type="entry name" value="CELL DIVISION PROTEIN SEPF"/>
    <property type="match status" value="1"/>
</dbReference>
<evidence type="ECO:0000256" key="4">
    <source>
        <dbReference type="ARBA" id="ARBA00044936"/>
    </source>
</evidence>
<keyword evidence="2" id="KW-0717">Septation</keyword>
<keyword evidence="1" id="KW-0132">Cell division</keyword>
<dbReference type="Proteomes" id="UP000274907">
    <property type="component" value="Unassembled WGS sequence"/>
</dbReference>